<protein>
    <submittedName>
        <fullName evidence="1">Growth associated protein 43</fullName>
    </submittedName>
</protein>
<dbReference type="EMBL" id="JACAGC010000002">
    <property type="protein sequence ID" value="KAF6384731.1"/>
    <property type="molecule type" value="Genomic_DNA"/>
</dbReference>
<dbReference type="Proteomes" id="UP000585614">
    <property type="component" value="Unassembled WGS sequence"/>
</dbReference>
<organism evidence="1 2">
    <name type="scientific">Rhinolophus ferrumequinum</name>
    <name type="common">Greater horseshoe bat</name>
    <dbReference type="NCBI Taxonomy" id="59479"/>
    <lineage>
        <taxon>Eukaryota</taxon>
        <taxon>Metazoa</taxon>
        <taxon>Chordata</taxon>
        <taxon>Craniata</taxon>
        <taxon>Vertebrata</taxon>
        <taxon>Euteleostomi</taxon>
        <taxon>Mammalia</taxon>
        <taxon>Eutheria</taxon>
        <taxon>Laurasiatheria</taxon>
        <taxon>Chiroptera</taxon>
        <taxon>Yinpterochiroptera</taxon>
        <taxon>Rhinolophoidea</taxon>
        <taxon>Rhinolophidae</taxon>
        <taxon>Rhinolophinae</taxon>
        <taxon>Rhinolophus</taxon>
    </lineage>
</organism>
<comment type="caution">
    <text evidence="1">The sequence shown here is derived from an EMBL/GenBank/DDBJ whole genome shotgun (WGS) entry which is preliminary data.</text>
</comment>
<name>A0A7J8AEC8_RHIFE</name>
<proteinExistence type="predicted"/>
<evidence type="ECO:0000313" key="1">
    <source>
        <dbReference type="EMBL" id="KAF6384731.1"/>
    </source>
</evidence>
<dbReference type="InterPro" id="IPR018243">
    <property type="entry name" value="Neuromodulin_palmitoyl_site"/>
</dbReference>
<reference evidence="1 2" key="1">
    <citation type="journal article" date="2020" name="Nature">
        <title>Six reference-quality genomes reveal evolution of bat adaptations.</title>
        <authorList>
            <person name="Jebb D."/>
            <person name="Huang Z."/>
            <person name="Pippel M."/>
            <person name="Hughes G.M."/>
            <person name="Lavrichenko K."/>
            <person name="Devanna P."/>
            <person name="Winkler S."/>
            <person name="Jermiin L.S."/>
            <person name="Skirmuntt E.C."/>
            <person name="Katzourakis A."/>
            <person name="Burkitt-Gray L."/>
            <person name="Ray D.A."/>
            <person name="Sullivan K.A.M."/>
            <person name="Roscito J.G."/>
            <person name="Kirilenko B.M."/>
            <person name="Davalos L.M."/>
            <person name="Corthals A.P."/>
            <person name="Power M.L."/>
            <person name="Jones G."/>
            <person name="Ransome R.D."/>
            <person name="Dechmann D.K.N."/>
            <person name="Locatelli A.G."/>
            <person name="Puechmaille S.J."/>
            <person name="Fedrigo O."/>
            <person name="Jarvis E.D."/>
            <person name="Hiller M."/>
            <person name="Vernes S.C."/>
            <person name="Myers E.W."/>
            <person name="Teeling E.C."/>
        </authorList>
    </citation>
    <scope>NUCLEOTIDE SEQUENCE [LARGE SCALE GENOMIC DNA]</scope>
    <source>
        <strain evidence="1">MRhiFer1</strain>
        <tissue evidence="1">Lung</tissue>
    </source>
</reference>
<accession>A0A7J8AEC8</accession>
<dbReference type="PROSITE" id="PS00412">
    <property type="entry name" value="NEUROMODULIN_1"/>
    <property type="match status" value="1"/>
</dbReference>
<dbReference type="AlphaFoldDB" id="A0A7J8AEC8"/>
<evidence type="ECO:0000313" key="2">
    <source>
        <dbReference type="Proteomes" id="UP000585614"/>
    </source>
</evidence>
<gene>
    <name evidence="1" type="ORF">mRhiFer1_005526</name>
</gene>
<sequence length="108" mass="12566">MLCCMRRTKQFKKKKKQERSQVKQCGLNIFCFLVLLWRVFGNDDPIIWGNSCTVSKFLIWCVWPCGSPLSSLSLSVPSVCAMFRSSEESKISSEFKTIFLFFLFNVME</sequence>